<proteinExistence type="predicted"/>
<dbReference type="AlphaFoldDB" id="A0AAV9SWH5"/>
<dbReference type="EMBL" id="JASAOK010000054">
    <property type="protein sequence ID" value="KAK6207010.1"/>
    <property type="molecule type" value="Genomic_DNA"/>
</dbReference>
<comment type="caution">
    <text evidence="1">The sequence shown here is derived from an EMBL/GenBank/DDBJ whole genome shotgun (WGS) entry which is preliminary data.</text>
</comment>
<keyword evidence="2" id="KW-1185">Reference proteome</keyword>
<sequence>MRWLKYKSLMLLLLETFWPSPPHCKPQGLDSFTKATTMKMRFSAVALVTLLAAFAEA</sequence>
<evidence type="ECO:0000313" key="1">
    <source>
        <dbReference type="EMBL" id="KAK6207010.1"/>
    </source>
</evidence>
<gene>
    <name evidence="1" type="ORF">QIS74_13498</name>
</gene>
<name>A0AAV9SWH5_9PEZI</name>
<evidence type="ECO:0000313" key="2">
    <source>
        <dbReference type="Proteomes" id="UP001327957"/>
    </source>
</evidence>
<reference evidence="1 2" key="1">
    <citation type="submission" date="2023-04" db="EMBL/GenBank/DDBJ databases">
        <title>Colletotrichum tabacum stain YC1 causing leaf anthracnose on Nicotiana tabacum(L.) cv.</title>
        <authorList>
            <person name="Ji Z."/>
            <person name="Wang M."/>
            <person name="Zhang J."/>
            <person name="Wang N."/>
            <person name="Zhou Z."/>
        </authorList>
    </citation>
    <scope>NUCLEOTIDE SEQUENCE [LARGE SCALE GENOMIC DNA]</scope>
    <source>
        <strain evidence="1 2">YC1</strain>
    </source>
</reference>
<accession>A0AAV9SWH5</accession>
<protein>
    <submittedName>
        <fullName evidence="1">Uncharacterized protein</fullName>
    </submittedName>
</protein>
<dbReference type="Proteomes" id="UP001327957">
    <property type="component" value="Unassembled WGS sequence"/>
</dbReference>
<organism evidence="1 2">
    <name type="scientific">Colletotrichum tabaci</name>
    <dbReference type="NCBI Taxonomy" id="1209068"/>
    <lineage>
        <taxon>Eukaryota</taxon>
        <taxon>Fungi</taxon>
        <taxon>Dikarya</taxon>
        <taxon>Ascomycota</taxon>
        <taxon>Pezizomycotina</taxon>
        <taxon>Sordariomycetes</taxon>
        <taxon>Hypocreomycetidae</taxon>
        <taxon>Glomerellales</taxon>
        <taxon>Glomerellaceae</taxon>
        <taxon>Colletotrichum</taxon>
        <taxon>Colletotrichum destructivum species complex</taxon>
    </lineage>
</organism>